<reference evidence="1" key="1">
    <citation type="submission" date="2023-02" db="EMBL/GenBank/DDBJ databases">
        <title>Genome of toxic invasive species Heracleum sosnowskyi carries increased number of genes despite the absence of recent whole-genome duplications.</title>
        <authorList>
            <person name="Schelkunov M."/>
            <person name="Shtratnikova V."/>
            <person name="Makarenko M."/>
            <person name="Klepikova A."/>
            <person name="Omelchenko D."/>
            <person name="Novikova G."/>
            <person name="Obukhova E."/>
            <person name="Bogdanov V."/>
            <person name="Penin A."/>
            <person name="Logacheva M."/>
        </authorList>
    </citation>
    <scope>NUCLEOTIDE SEQUENCE</scope>
    <source>
        <strain evidence="1">Hsosn_3</strain>
        <tissue evidence="1">Leaf</tissue>
    </source>
</reference>
<keyword evidence="2" id="KW-1185">Reference proteome</keyword>
<sequence>MKNRSGIVLMKINTWTLYDDACLCGGGVEASWTLMFSIDIVRPTYSDFDMPGVIILGYISNGDLLLLIKIGGYVWISRNADGNANEKEAKIVPLSVDVANYYYTSQVYNLEKDNYIIASSALQKEEMCLIMYLLKVAKGKMKNT</sequence>
<dbReference type="AlphaFoldDB" id="A0AAD8LWC2"/>
<comment type="caution">
    <text evidence="1">The sequence shown here is derived from an EMBL/GenBank/DDBJ whole genome shotgun (WGS) entry which is preliminary data.</text>
</comment>
<reference evidence="1" key="2">
    <citation type="submission" date="2023-05" db="EMBL/GenBank/DDBJ databases">
        <authorList>
            <person name="Schelkunov M.I."/>
        </authorList>
    </citation>
    <scope>NUCLEOTIDE SEQUENCE</scope>
    <source>
        <strain evidence="1">Hsosn_3</strain>
        <tissue evidence="1">Leaf</tissue>
    </source>
</reference>
<evidence type="ECO:0000313" key="1">
    <source>
        <dbReference type="EMBL" id="KAK1348667.1"/>
    </source>
</evidence>
<evidence type="ECO:0000313" key="2">
    <source>
        <dbReference type="Proteomes" id="UP001237642"/>
    </source>
</evidence>
<organism evidence="1 2">
    <name type="scientific">Heracleum sosnowskyi</name>
    <dbReference type="NCBI Taxonomy" id="360622"/>
    <lineage>
        <taxon>Eukaryota</taxon>
        <taxon>Viridiplantae</taxon>
        <taxon>Streptophyta</taxon>
        <taxon>Embryophyta</taxon>
        <taxon>Tracheophyta</taxon>
        <taxon>Spermatophyta</taxon>
        <taxon>Magnoliopsida</taxon>
        <taxon>eudicotyledons</taxon>
        <taxon>Gunneridae</taxon>
        <taxon>Pentapetalae</taxon>
        <taxon>asterids</taxon>
        <taxon>campanulids</taxon>
        <taxon>Apiales</taxon>
        <taxon>Apiaceae</taxon>
        <taxon>Apioideae</taxon>
        <taxon>apioid superclade</taxon>
        <taxon>Tordylieae</taxon>
        <taxon>Tordyliinae</taxon>
        <taxon>Heracleum</taxon>
    </lineage>
</organism>
<name>A0AAD8LWC2_9APIA</name>
<accession>A0AAD8LWC2</accession>
<protein>
    <submittedName>
        <fullName evidence="1">Uncharacterized protein</fullName>
    </submittedName>
</protein>
<dbReference type="Proteomes" id="UP001237642">
    <property type="component" value="Unassembled WGS sequence"/>
</dbReference>
<proteinExistence type="predicted"/>
<gene>
    <name evidence="1" type="ORF">POM88_054947</name>
</gene>
<dbReference type="EMBL" id="JAUIZM010000120">
    <property type="protein sequence ID" value="KAK1348667.1"/>
    <property type="molecule type" value="Genomic_DNA"/>
</dbReference>